<protein>
    <submittedName>
        <fullName evidence="2">HET-domain-containing protein</fullName>
    </submittedName>
</protein>
<dbReference type="InterPro" id="IPR010730">
    <property type="entry name" value="HET"/>
</dbReference>
<name>A0A2T2N8J9_CORCC</name>
<keyword evidence="3" id="KW-1185">Reference proteome</keyword>
<dbReference type="Proteomes" id="UP000240883">
    <property type="component" value="Unassembled WGS sequence"/>
</dbReference>
<evidence type="ECO:0000313" key="2">
    <source>
        <dbReference type="EMBL" id="PSN61754.1"/>
    </source>
</evidence>
<sequence>MRSSGHRCANYGPRGALPRHQRNARISVIQSPRRHHFIMAYSYERLDTHRNIRILLLAPSVDHSSPLCFTFEDIDIINADDQYEAISYVWGVPLFSHRIYQNDDLDQFLRITKSLHDALTRFRHPTMTRRLWADGICINQADDAEKASQIPLMRQIYQRASKVLVWLGEGSAESSAIFNHISRISRQSSPEVGDIPEETWQAFSSFLDIPYFSRRWIVQEMALNLDVILSCGKREMTWVRLCTALDKLLRLGDKHKDHVVGYGRLEQIHHLWKYWTFDGSSDQETEMLSLLNNLDHCLCSDERDIIYAI</sequence>
<dbReference type="PANTHER" id="PTHR24148">
    <property type="entry name" value="ANKYRIN REPEAT DOMAIN-CONTAINING PROTEIN 39 HOMOLOG-RELATED"/>
    <property type="match status" value="1"/>
</dbReference>
<gene>
    <name evidence="2" type="ORF">BS50DRAFT_504138</name>
</gene>
<feature type="non-terminal residue" evidence="2">
    <location>
        <position position="309"/>
    </location>
</feature>
<reference evidence="2 3" key="1">
    <citation type="journal article" date="2018" name="Front. Microbiol.">
        <title>Genome-Wide Analysis of Corynespora cassiicola Leaf Fall Disease Putative Effectors.</title>
        <authorList>
            <person name="Lopez D."/>
            <person name="Ribeiro S."/>
            <person name="Label P."/>
            <person name="Fumanal B."/>
            <person name="Venisse J.S."/>
            <person name="Kohler A."/>
            <person name="de Oliveira R.R."/>
            <person name="Labutti K."/>
            <person name="Lipzen A."/>
            <person name="Lail K."/>
            <person name="Bauer D."/>
            <person name="Ohm R.A."/>
            <person name="Barry K.W."/>
            <person name="Spatafora J."/>
            <person name="Grigoriev I.V."/>
            <person name="Martin F.M."/>
            <person name="Pujade-Renaud V."/>
        </authorList>
    </citation>
    <scope>NUCLEOTIDE SEQUENCE [LARGE SCALE GENOMIC DNA]</scope>
    <source>
        <strain evidence="2 3">Philippines</strain>
    </source>
</reference>
<dbReference type="InterPro" id="IPR052895">
    <property type="entry name" value="HetReg/Transcr_Mod"/>
</dbReference>
<dbReference type="EMBL" id="KZ678143">
    <property type="protein sequence ID" value="PSN61754.1"/>
    <property type="molecule type" value="Genomic_DNA"/>
</dbReference>
<dbReference type="STRING" id="1448308.A0A2T2N8J9"/>
<proteinExistence type="predicted"/>
<dbReference type="AlphaFoldDB" id="A0A2T2N8J9"/>
<organism evidence="2 3">
    <name type="scientific">Corynespora cassiicola Philippines</name>
    <dbReference type="NCBI Taxonomy" id="1448308"/>
    <lineage>
        <taxon>Eukaryota</taxon>
        <taxon>Fungi</taxon>
        <taxon>Dikarya</taxon>
        <taxon>Ascomycota</taxon>
        <taxon>Pezizomycotina</taxon>
        <taxon>Dothideomycetes</taxon>
        <taxon>Pleosporomycetidae</taxon>
        <taxon>Pleosporales</taxon>
        <taxon>Corynesporascaceae</taxon>
        <taxon>Corynespora</taxon>
    </lineage>
</organism>
<dbReference type="OrthoDB" id="2157530at2759"/>
<dbReference type="Pfam" id="PF06985">
    <property type="entry name" value="HET"/>
    <property type="match status" value="1"/>
</dbReference>
<evidence type="ECO:0000259" key="1">
    <source>
        <dbReference type="Pfam" id="PF06985"/>
    </source>
</evidence>
<accession>A0A2T2N8J9</accession>
<evidence type="ECO:0000313" key="3">
    <source>
        <dbReference type="Proteomes" id="UP000240883"/>
    </source>
</evidence>
<dbReference type="PANTHER" id="PTHR24148:SF80">
    <property type="entry name" value="HETEROKARYON INCOMPATIBILITY DOMAIN-CONTAINING PROTEIN"/>
    <property type="match status" value="1"/>
</dbReference>
<feature type="domain" description="Heterokaryon incompatibility" evidence="1">
    <location>
        <begin position="83"/>
        <end position="220"/>
    </location>
</feature>